<dbReference type="EMBL" id="QMIE01000021">
    <property type="protein sequence ID" value="TVM14671.1"/>
    <property type="molecule type" value="Genomic_DNA"/>
</dbReference>
<proteinExistence type="predicted"/>
<evidence type="ECO:0000313" key="1">
    <source>
        <dbReference type="EMBL" id="TVM14671.1"/>
    </source>
</evidence>
<accession>A0A7M3MAF7</accession>
<evidence type="ECO:0000313" key="2">
    <source>
        <dbReference type="Proteomes" id="UP000448292"/>
    </source>
</evidence>
<reference evidence="1 2" key="1">
    <citation type="submission" date="2018-06" db="EMBL/GenBank/DDBJ databases">
        <title>Complete genome of Desulfovibrio indonesiensis P37SLT.</title>
        <authorList>
            <person name="Crispim J.S."/>
            <person name="Vidigal P.M.P."/>
            <person name="Silva L.C.F."/>
            <person name="Laguardia C.N."/>
            <person name="Araujo L.C."/>
            <person name="Dias R.S."/>
            <person name="Sousa M.P."/>
            <person name="Paula S.O."/>
            <person name="Silva C."/>
        </authorList>
    </citation>
    <scope>NUCLEOTIDE SEQUENCE [LARGE SCALE GENOMIC DNA]</scope>
    <source>
        <strain evidence="1 2">P37SLT</strain>
    </source>
</reference>
<dbReference type="AlphaFoldDB" id="A0A7M3MAF7"/>
<dbReference type="OrthoDB" id="5455222at2"/>
<keyword evidence="2" id="KW-1185">Reference proteome</keyword>
<organism evidence="1 2">
    <name type="scientific">Oceanidesulfovibrio indonesiensis</name>
    <dbReference type="NCBI Taxonomy" id="54767"/>
    <lineage>
        <taxon>Bacteria</taxon>
        <taxon>Pseudomonadati</taxon>
        <taxon>Thermodesulfobacteriota</taxon>
        <taxon>Desulfovibrionia</taxon>
        <taxon>Desulfovibrionales</taxon>
        <taxon>Desulfovibrionaceae</taxon>
        <taxon>Oceanidesulfovibrio</taxon>
    </lineage>
</organism>
<name>A0A7M3MAF7_9BACT</name>
<comment type="caution">
    <text evidence="1">The sequence shown here is derived from an EMBL/GenBank/DDBJ whole genome shotgun (WGS) entry which is preliminary data.</text>
</comment>
<sequence length="163" mass="19822">MMQNAMQDISEMMQFENWIRFYFIREEDDKLYVRIPEEAKSRIAEDYPAYMGLVETLNNNPIDYDTSMNTLCKQVVRVFEGDKYPYGISTDVFDSKDFQAEMHLFNIWVQSHEEQLDQTFMEFKKWREIFTEWKQDERVKEYHDKLRKHAINTTVKCESDTVH</sequence>
<protein>
    <submittedName>
        <fullName evidence="1">Uncharacterized protein</fullName>
    </submittedName>
</protein>
<gene>
    <name evidence="1" type="ORF">DPQ33_16820</name>
</gene>
<dbReference type="Proteomes" id="UP000448292">
    <property type="component" value="Unassembled WGS sequence"/>
</dbReference>